<keyword evidence="1" id="KW-0812">Transmembrane</keyword>
<dbReference type="EMBL" id="NBII01000008">
    <property type="protein sequence ID" value="PAV16694.1"/>
    <property type="molecule type" value="Genomic_DNA"/>
</dbReference>
<protein>
    <submittedName>
        <fullName evidence="2">Uncharacterized protein</fullName>
    </submittedName>
</protein>
<evidence type="ECO:0000313" key="3">
    <source>
        <dbReference type="Proteomes" id="UP000217199"/>
    </source>
</evidence>
<reference evidence="2 3" key="1">
    <citation type="journal article" date="2017" name="Mol. Ecol.">
        <title>Comparative and population genomic landscape of Phellinus noxius: A hypervariable fungus causing root rot in trees.</title>
        <authorList>
            <person name="Chung C.L."/>
            <person name="Lee T.J."/>
            <person name="Akiba M."/>
            <person name="Lee H.H."/>
            <person name="Kuo T.H."/>
            <person name="Liu D."/>
            <person name="Ke H.M."/>
            <person name="Yokoi T."/>
            <person name="Roa M.B."/>
            <person name="Lu M.J."/>
            <person name="Chang Y.Y."/>
            <person name="Ann P.J."/>
            <person name="Tsai J.N."/>
            <person name="Chen C.Y."/>
            <person name="Tzean S.S."/>
            <person name="Ota Y."/>
            <person name="Hattori T."/>
            <person name="Sahashi N."/>
            <person name="Liou R.F."/>
            <person name="Kikuchi T."/>
            <person name="Tsai I.J."/>
        </authorList>
    </citation>
    <scope>NUCLEOTIDE SEQUENCE [LARGE SCALE GENOMIC DNA]</scope>
    <source>
        <strain evidence="2 3">FFPRI411160</strain>
    </source>
</reference>
<gene>
    <name evidence="2" type="ORF">PNOK_0831400</name>
</gene>
<organism evidence="2 3">
    <name type="scientific">Pyrrhoderma noxium</name>
    <dbReference type="NCBI Taxonomy" id="2282107"/>
    <lineage>
        <taxon>Eukaryota</taxon>
        <taxon>Fungi</taxon>
        <taxon>Dikarya</taxon>
        <taxon>Basidiomycota</taxon>
        <taxon>Agaricomycotina</taxon>
        <taxon>Agaricomycetes</taxon>
        <taxon>Hymenochaetales</taxon>
        <taxon>Hymenochaetaceae</taxon>
        <taxon>Pyrrhoderma</taxon>
    </lineage>
</organism>
<evidence type="ECO:0000313" key="2">
    <source>
        <dbReference type="EMBL" id="PAV16694.1"/>
    </source>
</evidence>
<comment type="caution">
    <text evidence="2">The sequence shown here is derived from an EMBL/GenBank/DDBJ whole genome shotgun (WGS) entry which is preliminary data.</text>
</comment>
<feature type="transmembrane region" description="Helical" evidence="1">
    <location>
        <begin position="20"/>
        <end position="41"/>
    </location>
</feature>
<dbReference type="InParanoid" id="A0A286UAZ6"/>
<keyword evidence="1" id="KW-1133">Transmembrane helix</keyword>
<name>A0A286UAZ6_9AGAM</name>
<keyword evidence="1" id="KW-0472">Membrane</keyword>
<evidence type="ECO:0000256" key="1">
    <source>
        <dbReference type="SAM" id="Phobius"/>
    </source>
</evidence>
<dbReference type="Proteomes" id="UP000217199">
    <property type="component" value="Unassembled WGS sequence"/>
</dbReference>
<proteinExistence type="predicted"/>
<accession>A0A286UAZ6</accession>
<keyword evidence="3" id="KW-1185">Reference proteome</keyword>
<dbReference type="AlphaFoldDB" id="A0A286UAZ6"/>
<sequence>MNVQVGDGMPHVRMPTYIRLAPLVAKYLRVVLLTMFFYNYVLKAGNYSYKLTVFPSASIYYPAAFIMFCAIEEEHQIATINSNMEFNSVPGVESLEMTVPEEWPTREDESMATSEDLITLEEYC</sequence>